<dbReference type="EMBL" id="CP014646">
    <property type="protein sequence ID" value="AMO37149.1"/>
    <property type="molecule type" value="Genomic_DNA"/>
</dbReference>
<gene>
    <name evidence="8" type="ORF">AC731_009400</name>
</gene>
<dbReference type="InterPro" id="IPR010998">
    <property type="entry name" value="Integrase_recombinase_N"/>
</dbReference>
<dbReference type="Gene3D" id="1.10.150.130">
    <property type="match status" value="1"/>
</dbReference>
<dbReference type="PROSITE" id="PS51900">
    <property type="entry name" value="CB"/>
    <property type="match status" value="1"/>
</dbReference>
<dbReference type="KEGG" id="thu:AC731_009400"/>
<evidence type="ECO:0000259" key="7">
    <source>
        <dbReference type="PROSITE" id="PS51900"/>
    </source>
</evidence>
<keyword evidence="2 4" id="KW-0238">DNA-binding</keyword>
<dbReference type="InterPro" id="IPR002104">
    <property type="entry name" value="Integrase_catalytic"/>
</dbReference>
<evidence type="ECO:0000313" key="8">
    <source>
        <dbReference type="EMBL" id="AMO37149.1"/>
    </source>
</evidence>
<dbReference type="Pfam" id="PF00589">
    <property type="entry name" value="Phage_integrase"/>
    <property type="match status" value="1"/>
</dbReference>
<reference evidence="9" key="1">
    <citation type="submission" date="2016-03" db="EMBL/GenBank/DDBJ databases">
        <authorList>
            <person name="Ma C."/>
            <person name="Zhou S."/>
            <person name="Yang G."/>
        </authorList>
    </citation>
    <scope>NUCLEOTIDE SEQUENCE [LARGE SCALE GENOMIC DNA]</scope>
    <source>
        <strain evidence="9">SgZ-1</strain>
    </source>
</reference>
<evidence type="ECO:0000313" key="9">
    <source>
        <dbReference type="Proteomes" id="UP000036902"/>
    </source>
</evidence>
<name>A0A127K5B5_9RHOO</name>
<dbReference type="InterPro" id="IPR050090">
    <property type="entry name" value="Tyrosine_recombinase_XerCD"/>
</dbReference>
<dbReference type="GO" id="GO:0003677">
    <property type="term" value="F:DNA binding"/>
    <property type="evidence" value="ECO:0007669"/>
    <property type="project" value="UniProtKB-UniRule"/>
</dbReference>
<keyword evidence="9" id="KW-1185">Reference proteome</keyword>
<dbReference type="Proteomes" id="UP000036902">
    <property type="component" value="Chromosome"/>
</dbReference>
<dbReference type="PANTHER" id="PTHR30349:SF94">
    <property type="entry name" value="INTEGRASE_RECOMBINASE HI_1414-RELATED"/>
    <property type="match status" value="1"/>
</dbReference>
<dbReference type="GO" id="GO:0006310">
    <property type="term" value="P:DNA recombination"/>
    <property type="evidence" value="ECO:0007669"/>
    <property type="project" value="UniProtKB-KW"/>
</dbReference>
<protein>
    <submittedName>
        <fullName evidence="8">Integrase</fullName>
    </submittedName>
</protein>
<evidence type="ECO:0000256" key="5">
    <source>
        <dbReference type="SAM" id="MobiDB-lite"/>
    </source>
</evidence>
<keyword evidence="1" id="KW-0229">DNA integration</keyword>
<dbReference type="PANTHER" id="PTHR30349">
    <property type="entry name" value="PHAGE INTEGRASE-RELATED"/>
    <property type="match status" value="1"/>
</dbReference>
<evidence type="ECO:0000256" key="4">
    <source>
        <dbReference type="PROSITE-ProRule" id="PRU01248"/>
    </source>
</evidence>
<keyword evidence="3" id="KW-0233">DNA recombination</keyword>
<organism evidence="8 9">
    <name type="scientific">Thauera humireducens</name>
    <dbReference type="NCBI Taxonomy" id="1134435"/>
    <lineage>
        <taxon>Bacteria</taxon>
        <taxon>Pseudomonadati</taxon>
        <taxon>Pseudomonadota</taxon>
        <taxon>Betaproteobacteria</taxon>
        <taxon>Rhodocyclales</taxon>
        <taxon>Zoogloeaceae</taxon>
        <taxon>Thauera</taxon>
    </lineage>
</organism>
<dbReference type="InterPro" id="IPR013762">
    <property type="entry name" value="Integrase-like_cat_sf"/>
</dbReference>
<evidence type="ECO:0000256" key="1">
    <source>
        <dbReference type="ARBA" id="ARBA00022908"/>
    </source>
</evidence>
<dbReference type="InterPro" id="IPR044068">
    <property type="entry name" value="CB"/>
</dbReference>
<evidence type="ECO:0000256" key="2">
    <source>
        <dbReference type="ARBA" id="ARBA00023125"/>
    </source>
</evidence>
<feature type="domain" description="Core-binding (CB)" evidence="7">
    <location>
        <begin position="58"/>
        <end position="137"/>
    </location>
</feature>
<accession>A0A127K5B5</accession>
<evidence type="ECO:0000259" key="6">
    <source>
        <dbReference type="PROSITE" id="PS51898"/>
    </source>
</evidence>
<dbReference type="RefSeq" id="WP_048705517.1">
    <property type="nucleotide sequence ID" value="NZ_CP014646.1"/>
</dbReference>
<dbReference type="PROSITE" id="PS51898">
    <property type="entry name" value="TYR_RECOMBINASE"/>
    <property type="match status" value="1"/>
</dbReference>
<dbReference type="SUPFAM" id="SSF56349">
    <property type="entry name" value="DNA breaking-rejoining enzymes"/>
    <property type="match status" value="1"/>
</dbReference>
<dbReference type="InterPro" id="IPR011010">
    <property type="entry name" value="DNA_brk_join_enz"/>
</dbReference>
<dbReference type="AlphaFoldDB" id="A0A127K5B5"/>
<sequence length="327" mass="36896">MASIRQRGERWQARVTRRGFPPETKSFRTRHEAEAWARSIEVEVDKGTYQNRTLAERTTLADVVRRYLEEVNPLKKSAKDDAIRLTALLKSRLAKHALANLTPAVVGAYRDERLRSVSAATVIRDLAVLSSILNHARREWGLPIENVVRLIRKPRQSQGRDRLLSDDEETALLHAVAPVGRRSPWMQPLIVVALETAMRRGELLSLRWENVNLDKRTALLPDTKNGTRRIVPLSSKAINTLRSMPRSLDGRVFPISAVAVHQRFTLACNRAGITGLRFHDLRHAATTRLAEKLTNLAELSAVTGHKSLQMLKRYYHPSAEALATKLG</sequence>
<evidence type="ECO:0000256" key="3">
    <source>
        <dbReference type="ARBA" id="ARBA00023172"/>
    </source>
</evidence>
<feature type="region of interest" description="Disordered" evidence="5">
    <location>
        <begin position="1"/>
        <end position="26"/>
    </location>
</feature>
<dbReference type="GO" id="GO:0015074">
    <property type="term" value="P:DNA integration"/>
    <property type="evidence" value="ECO:0007669"/>
    <property type="project" value="UniProtKB-KW"/>
</dbReference>
<dbReference type="Gene3D" id="1.10.443.10">
    <property type="entry name" value="Intergrase catalytic core"/>
    <property type="match status" value="1"/>
</dbReference>
<feature type="domain" description="Tyr recombinase" evidence="6">
    <location>
        <begin position="159"/>
        <end position="327"/>
    </location>
</feature>
<feature type="compositionally biased region" description="Basic and acidic residues" evidence="5">
    <location>
        <begin position="1"/>
        <end position="12"/>
    </location>
</feature>
<dbReference type="CDD" id="cd00796">
    <property type="entry name" value="INT_Rci_Hp1_C"/>
    <property type="match status" value="1"/>
</dbReference>
<proteinExistence type="predicted"/>